<dbReference type="AlphaFoldDB" id="A0A9P8PQ05"/>
<dbReference type="EMBL" id="JAEUBF010000681">
    <property type="protein sequence ID" value="KAH3675952.1"/>
    <property type="molecule type" value="Genomic_DNA"/>
</dbReference>
<comment type="caution">
    <text evidence="2">The sequence shown here is derived from an EMBL/GenBank/DDBJ whole genome shotgun (WGS) entry which is preliminary data.</text>
</comment>
<organism evidence="2 3">
    <name type="scientific">Wickerhamomyces mucosus</name>
    <dbReference type="NCBI Taxonomy" id="1378264"/>
    <lineage>
        <taxon>Eukaryota</taxon>
        <taxon>Fungi</taxon>
        <taxon>Dikarya</taxon>
        <taxon>Ascomycota</taxon>
        <taxon>Saccharomycotina</taxon>
        <taxon>Saccharomycetes</taxon>
        <taxon>Phaffomycetales</taxon>
        <taxon>Wickerhamomycetaceae</taxon>
        <taxon>Wickerhamomyces</taxon>
    </lineage>
</organism>
<evidence type="ECO:0000313" key="2">
    <source>
        <dbReference type="EMBL" id="KAH3675952.1"/>
    </source>
</evidence>
<protein>
    <submittedName>
        <fullName evidence="2">Uncharacterized protein</fullName>
    </submittedName>
</protein>
<reference evidence="2" key="1">
    <citation type="journal article" date="2021" name="Open Biol.">
        <title>Shared evolutionary footprints suggest mitochondrial oxidative damage underlies multiple complex I losses in fungi.</title>
        <authorList>
            <person name="Schikora-Tamarit M.A."/>
            <person name="Marcet-Houben M."/>
            <person name="Nosek J."/>
            <person name="Gabaldon T."/>
        </authorList>
    </citation>
    <scope>NUCLEOTIDE SEQUENCE</scope>
    <source>
        <strain evidence="2">CBS6341</strain>
    </source>
</reference>
<reference evidence="2" key="2">
    <citation type="submission" date="2021-01" db="EMBL/GenBank/DDBJ databases">
        <authorList>
            <person name="Schikora-Tamarit M.A."/>
        </authorList>
    </citation>
    <scope>NUCLEOTIDE SEQUENCE</scope>
    <source>
        <strain evidence="2">CBS6341</strain>
    </source>
</reference>
<proteinExistence type="predicted"/>
<keyword evidence="1" id="KW-0732">Signal</keyword>
<feature type="chain" id="PRO_5040112658" evidence="1">
    <location>
        <begin position="18"/>
        <end position="96"/>
    </location>
</feature>
<name>A0A9P8PQ05_9ASCO</name>
<evidence type="ECO:0000313" key="3">
    <source>
        <dbReference type="Proteomes" id="UP000769528"/>
    </source>
</evidence>
<accession>A0A9P8PQ05</accession>
<feature type="signal peptide" evidence="1">
    <location>
        <begin position="1"/>
        <end position="17"/>
    </location>
</feature>
<sequence length="96" mass="9570">MQFSTVALLTAATVVSASNITTVVVSQGSTTTVTIDSCGPEITNCPYTKGANSSNSSTVSNSSNITIPSVTSYEGSANNLYASFGVIAAGAVALLL</sequence>
<dbReference type="Proteomes" id="UP000769528">
    <property type="component" value="Unassembled WGS sequence"/>
</dbReference>
<gene>
    <name evidence="2" type="ORF">WICMUC_002248</name>
</gene>
<keyword evidence="3" id="KW-1185">Reference proteome</keyword>
<evidence type="ECO:0000256" key="1">
    <source>
        <dbReference type="SAM" id="SignalP"/>
    </source>
</evidence>